<proteinExistence type="predicted"/>
<evidence type="ECO:0000313" key="2">
    <source>
        <dbReference type="EMBL" id="OTQ49365.1"/>
    </source>
</evidence>
<organism evidence="2 3">
    <name type="scientific">Gilliamella apis</name>
    <dbReference type="NCBI Taxonomy" id="1970738"/>
    <lineage>
        <taxon>Bacteria</taxon>
        <taxon>Pseudomonadati</taxon>
        <taxon>Pseudomonadota</taxon>
        <taxon>Gammaproteobacteria</taxon>
        <taxon>Orbales</taxon>
        <taxon>Orbaceae</taxon>
        <taxon>Gilliamella</taxon>
    </lineage>
</organism>
<evidence type="ECO:0000313" key="3">
    <source>
        <dbReference type="Proteomes" id="UP000194968"/>
    </source>
</evidence>
<dbReference type="OrthoDB" id="7064603at2"/>
<accession>A0A242NU40</accession>
<keyword evidence="1" id="KW-0732">Signal</keyword>
<feature type="signal peptide" evidence="1">
    <location>
        <begin position="1"/>
        <end position="19"/>
    </location>
</feature>
<feature type="chain" id="PRO_5011311615" evidence="1">
    <location>
        <begin position="20"/>
        <end position="207"/>
    </location>
</feature>
<gene>
    <name evidence="2" type="ORF">B6D06_07120</name>
</gene>
<dbReference type="RefSeq" id="WP_065578808.1">
    <property type="nucleotide sequence ID" value="NZ_CP132382.1"/>
</dbReference>
<dbReference type="Proteomes" id="UP000194968">
    <property type="component" value="Unassembled WGS sequence"/>
</dbReference>
<reference evidence="2 3" key="1">
    <citation type="submission" date="2017-03" db="EMBL/GenBank/DDBJ databases">
        <title>Comparative genomics of honeybee gut symbionts reveal geographically distinct and subgroup specific antibiotic resistance.</title>
        <authorList>
            <person name="Ludvigsen J."/>
            <person name="Porcellato D."/>
            <person name="Labee-Lund T.M."/>
            <person name="Amdam G.V."/>
            <person name="Rudi K."/>
        </authorList>
    </citation>
    <scope>NUCLEOTIDE SEQUENCE [LARGE SCALE GENOMIC DNA]</scope>
    <source>
        <strain evidence="2 3">A-4-12</strain>
    </source>
</reference>
<comment type="caution">
    <text evidence="2">The sequence shown here is derived from an EMBL/GenBank/DDBJ whole genome shotgun (WGS) entry which is preliminary data.</text>
</comment>
<dbReference type="AlphaFoldDB" id="A0A242NU40"/>
<sequence>MKIKSLCFIGLLMPFFANAQNPSFDDDFSHLLKSFTQCDKTFFSDLNKKIYRNYFPIVNLPNGYSKFVTKSNNNPKKSRLTFDPPIIFNGLKIESFDQSQYIYNEHLKYYFWGFNTDNTFEEIKSALPWVDWQISADGTLDVANALFYKDGVWSDNKHVLTNDSPVRGTAENLLFLEYDRFSGKVMIQCSVQGDIPLKELKRFRPDL</sequence>
<dbReference type="EMBL" id="NASK01000096">
    <property type="protein sequence ID" value="OTQ49365.1"/>
    <property type="molecule type" value="Genomic_DNA"/>
</dbReference>
<protein>
    <submittedName>
        <fullName evidence="2">Uncharacterized protein</fullName>
    </submittedName>
</protein>
<evidence type="ECO:0000256" key="1">
    <source>
        <dbReference type="SAM" id="SignalP"/>
    </source>
</evidence>
<name>A0A242NU40_9GAMM</name>
<dbReference type="GeneID" id="99744983"/>